<keyword evidence="3" id="KW-0050">Antiport</keyword>
<dbReference type="InterPro" id="IPR006153">
    <property type="entry name" value="Cation/H_exchanger_TM"/>
</dbReference>
<feature type="transmembrane region" description="Helical" evidence="8">
    <location>
        <begin position="6"/>
        <end position="27"/>
    </location>
</feature>
<feature type="transmembrane region" description="Helical" evidence="8">
    <location>
        <begin position="294"/>
        <end position="313"/>
    </location>
</feature>
<accession>K9GMX4</accession>
<evidence type="ECO:0000259" key="9">
    <source>
        <dbReference type="Pfam" id="PF00999"/>
    </source>
</evidence>
<dbReference type="PANTHER" id="PTHR32507:SF8">
    <property type="entry name" value="CNH1P"/>
    <property type="match status" value="1"/>
</dbReference>
<gene>
    <name evidence="10" type="ORF">C882_2739</name>
</gene>
<evidence type="ECO:0000256" key="7">
    <source>
        <dbReference type="ARBA" id="ARBA00023136"/>
    </source>
</evidence>
<dbReference type="GO" id="GO:0005886">
    <property type="term" value="C:plasma membrane"/>
    <property type="evidence" value="ECO:0007669"/>
    <property type="project" value="UniProtKB-SubCell"/>
</dbReference>
<dbReference type="RefSeq" id="WP_009542730.1">
    <property type="nucleotide sequence ID" value="NZ_ANHY01000030.1"/>
</dbReference>
<protein>
    <recommendedName>
        <fullName evidence="9">Cation/H+ exchanger transmembrane domain-containing protein</fullName>
    </recommendedName>
</protein>
<evidence type="ECO:0000313" key="11">
    <source>
        <dbReference type="Proteomes" id="UP000009881"/>
    </source>
</evidence>
<dbReference type="OrthoDB" id="9810860at2"/>
<comment type="caution">
    <text evidence="10">The sequence shown here is derived from an EMBL/GenBank/DDBJ whole genome shotgun (WGS) entry which is preliminary data.</text>
</comment>
<organism evidence="10 11">
    <name type="scientific">Caenispirillum salinarum AK4</name>
    <dbReference type="NCBI Taxonomy" id="1238182"/>
    <lineage>
        <taxon>Bacteria</taxon>
        <taxon>Pseudomonadati</taxon>
        <taxon>Pseudomonadota</taxon>
        <taxon>Alphaproteobacteria</taxon>
        <taxon>Rhodospirillales</taxon>
        <taxon>Novispirillaceae</taxon>
        <taxon>Caenispirillum</taxon>
    </lineage>
</organism>
<evidence type="ECO:0000256" key="2">
    <source>
        <dbReference type="ARBA" id="ARBA00022448"/>
    </source>
</evidence>
<dbReference type="PANTHER" id="PTHR32507">
    <property type="entry name" value="NA(+)/H(+) ANTIPORTER 1"/>
    <property type="match status" value="1"/>
</dbReference>
<feature type="transmembrane region" description="Helical" evidence="8">
    <location>
        <begin position="349"/>
        <end position="370"/>
    </location>
</feature>
<proteinExistence type="predicted"/>
<evidence type="ECO:0000256" key="5">
    <source>
        <dbReference type="ARBA" id="ARBA00022989"/>
    </source>
</evidence>
<dbReference type="STRING" id="1238182.C882_2739"/>
<keyword evidence="2" id="KW-0813">Transport</keyword>
<keyword evidence="4 8" id="KW-0812">Transmembrane</keyword>
<keyword evidence="11" id="KW-1185">Reference proteome</keyword>
<evidence type="ECO:0000256" key="6">
    <source>
        <dbReference type="ARBA" id="ARBA00023065"/>
    </source>
</evidence>
<feature type="transmembrane region" description="Helical" evidence="8">
    <location>
        <begin position="200"/>
        <end position="221"/>
    </location>
</feature>
<feature type="domain" description="Cation/H+ exchanger transmembrane" evidence="9">
    <location>
        <begin position="17"/>
        <end position="405"/>
    </location>
</feature>
<dbReference type="EMBL" id="ANHY01000030">
    <property type="protein sequence ID" value="EKV26447.1"/>
    <property type="molecule type" value="Genomic_DNA"/>
</dbReference>
<dbReference type="Proteomes" id="UP000009881">
    <property type="component" value="Unassembled WGS sequence"/>
</dbReference>
<reference evidence="10 11" key="1">
    <citation type="journal article" date="2013" name="Genome Announc.">
        <title>Draft Genome Sequence of an Alphaproteobacterium, Caenispirillum salinarum AK4(T), Isolated from a Solar Saltern.</title>
        <authorList>
            <person name="Khatri I."/>
            <person name="Singh A."/>
            <person name="Korpole S."/>
            <person name="Pinnaka A.K."/>
            <person name="Subramanian S."/>
        </authorList>
    </citation>
    <scope>NUCLEOTIDE SEQUENCE [LARGE SCALE GENOMIC DNA]</scope>
    <source>
        <strain evidence="10 11">AK4</strain>
    </source>
</reference>
<keyword evidence="7 8" id="KW-0472">Membrane</keyword>
<comment type="subcellular location">
    <subcellularLocation>
        <location evidence="1">Cell membrane</location>
        <topology evidence="1">Multi-pass membrane protein</topology>
    </subcellularLocation>
</comment>
<dbReference type="GO" id="GO:1902600">
    <property type="term" value="P:proton transmembrane transport"/>
    <property type="evidence" value="ECO:0007669"/>
    <property type="project" value="InterPro"/>
</dbReference>
<evidence type="ECO:0000313" key="10">
    <source>
        <dbReference type="EMBL" id="EKV26447.1"/>
    </source>
</evidence>
<evidence type="ECO:0000256" key="8">
    <source>
        <dbReference type="SAM" id="Phobius"/>
    </source>
</evidence>
<evidence type="ECO:0000256" key="3">
    <source>
        <dbReference type="ARBA" id="ARBA00022449"/>
    </source>
</evidence>
<name>K9GMX4_9PROT</name>
<dbReference type="eggNOG" id="COG0025">
    <property type="taxonomic scope" value="Bacteria"/>
</dbReference>
<feature type="transmembrane region" description="Helical" evidence="8">
    <location>
        <begin position="34"/>
        <end position="54"/>
    </location>
</feature>
<feature type="transmembrane region" description="Helical" evidence="8">
    <location>
        <begin position="319"/>
        <end position="342"/>
    </location>
</feature>
<evidence type="ECO:0000256" key="1">
    <source>
        <dbReference type="ARBA" id="ARBA00004651"/>
    </source>
</evidence>
<evidence type="ECO:0000256" key="4">
    <source>
        <dbReference type="ARBA" id="ARBA00022692"/>
    </source>
</evidence>
<dbReference type="AlphaFoldDB" id="K9GMX4"/>
<dbReference type="Pfam" id="PF00999">
    <property type="entry name" value="Na_H_Exchanger"/>
    <property type="match status" value="1"/>
</dbReference>
<keyword evidence="5 8" id="KW-1133">Transmembrane helix</keyword>
<feature type="transmembrane region" description="Helical" evidence="8">
    <location>
        <begin position="95"/>
        <end position="128"/>
    </location>
</feature>
<sequence>MSIDTYAAAIAGIGLLILLVAWVPLVIRRMPLSLPMICMGLGVLLDLLLGPGVTMDFRAHPALTERLTELLVLISLTSAGLRIDERLPLRQWRATFLLLGVTMPLSIVTGALVGGSMLGLSLATALLLGAVLAPTDPVLAGDVQVGPPRSGPGGHARFTLTTEAGLNDGLAFPFVWFAIGAATYEGLGGDWTLGWLAYDVGWRIAAGCAAGWAVGWLLGWLTFRHPRRFHLAASRRGFVSLGITFLSYGVAELVHGYGFLAVFLAALMVRRTEQRYEHTFVHDLHQFTDQIEHLMMMGLLIIFGFNLTGGLLAPLTWSDMLVCLVLVVVVRPACGLVGLAVSGQGWREALVTSFFGVRGVGSFFYLAFGINHAGFADVERTWAIVSCTVAISIVLHGLLSTPVMDWLDRAVRAKRKQVAENDG</sequence>
<dbReference type="GO" id="GO:0015297">
    <property type="term" value="F:antiporter activity"/>
    <property type="evidence" value="ECO:0007669"/>
    <property type="project" value="UniProtKB-KW"/>
</dbReference>
<feature type="transmembrane region" description="Helical" evidence="8">
    <location>
        <begin position="382"/>
        <end position="407"/>
    </location>
</feature>
<keyword evidence="6" id="KW-0406">Ion transport</keyword>